<dbReference type="PANTHER" id="PTHR46481">
    <property type="entry name" value="ZINC FINGER BED DOMAIN-CONTAINING PROTEIN 4"/>
    <property type="match status" value="1"/>
</dbReference>
<dbReference type="Proteomes" id="UP000235145">
    <property type="component" value="Unassembled WGS sequence"/>
</dbReference>
<proteinExistence type="predicted"/>
<sequence length="132" mass="15544">MMNMCLLIKLKLKTKPEQVKQQTQKQGNMPKGQLVGPIMIWRITIQNVSFIEYNNVLNRNVFLPCRTTISKRATDYFLEEKAKLFKFFSIPLSNVNLTTDSWTNLCQRSSYVVVTTHFIDEEWAVHKRIINF</sequence>
<keyword evidence="2" id="KW-1185">Reference proteome</keyword>
<accession>A0A9R1WJF4</accession>
<dbReference type="PANTHER" id="PTHR46481:SF7">
    <property type="entry name" value="ZINC FINGER BED DOMAIN-CONTAINING PROTEIN RICESLEEPER 2-LIKE"/>
    <property type="match status" value="1"/>
</dbReference>
<reference evidence="1 2" key="1">
    <citation type="journal article" date="2017" name="Nat. Commun.">
        <title>Genome assembly with in vitro proximity ligation data and whole-genome triplication in lettuce.</title>
        <authorList>
            <person name="Reyes-Chin-Wo S."/>
            <person name="Wang Z."/>
            <person name="Yang X."/>
            <person name="Kozik A."/>
            <person name="Arikit S."/>
            <person name="Song C."/>
            <person name="Xia L."/>
            <person name="Froenicke L."/>
            <person name="Lavelle D.O."/>
            <person name="Truco M.J."/>
            <person name="Xia R."/>
            <person name="Zhu S."/>
            <person name="Xu C."/>
            <person name="Xu H."/>
            <person name="Xu X."/>
            <person name="Cox K."/>
            <person name="Korf I."/>
            <person name="Meyers B.C."/>
            <person name="Michelmore R.W."/>
        </authorList>
    </citation>
    <scope>NUCLEOTIDE SEQUENCE [LARGE SCALE GENOMIC DNA]</scope>
    <source>
        <strain evidence="2">cv. Salinas</strain>
        <tissue evidence="1">Seedlings</tissue>
    </source>
</reference>
<dbReference type="InterPro" id="IPR052035">
    <property type="entry name" value="ZnF_BED_domain_contain"/>
</dbReference>
<dbReference type="EMBL" id="NBSK02000001">
    <property type="protein sequence ID" value="KAJ0225118.1"/>
    <property type="molecule type" value="Genomic_DNA"/>
</dbReference>
<gene>
    <name evidence="1" type="ORF">LSAT_V11C100016330</name>
</gene>
<evidence type="ECO:0000313" key="1">
    <source>
        <dbReference type="EMBL" id="KAJ0225118.1"/>
    </source>
</evidence>
<evidence type="ECO:0000313" key="2">
    <source>
        <dbReference type="Proteomes" id="UP000235145"/>
    </source>
</evidence>
<dbReference type="AlphaFoldDB" id="A0A9R1WJF4"/>
<name>A0A9R1WJF4_LACSA</name>
<organism evidence="1 2">
    <name type="scientific">Lactuca sativa</name>
    <name type="common">Garden lettuce</name>
    <dbReference type="NCBI Taxonomy" id="4236"/>
    <lineage>
        <taxon>Eukaryota</taxon>
        <taxon>Viridiplantae</taxon>
        <taxon>Streptophyta</taxon>
        <taxon>Embryophyta</taxon>
        <taxon>Tracheophyta</taxon>
        <taxon>Spermatophyta</taxon>
        <taxon>Magnoliopsida</taxon>
        <taxon>eudicotyledons</taxon>
        <taxon>Gunneridae</taxon>
        <taxon>Pentapetalae</taxon>
        <taxon>asterids</taxon>
        <taxon>campanulids</taxon>
        <taxon>Asterales</taxon>
        <taxon>Asteraceae</taxon>
        <taxon>Cichorioideae</taxon>
        <taxon>Cichorieae</taxon>
        <taxon>Lactucinae</taxon>
        <taxon>Lactuca</taxon>
    </lineage>
</organism>
<protein>
    <submittedName>
        <fullName evidence="1">Uncharacterized protein</fullName>
    </submittedName>
</protein>
<comment type="caution">
    <text evidence="1">The sequence shown here is derived from an EMBL/GenBank/DDBJ whole genome shotgun (WGS) entry which is preliminary data.</text>
</comment>